<dbReference type="KEGG" id="sliu:111348350"/>
<dbReference type="GO" id="GO:0038061">
    <property type="term" value="P:non-canonical NF-kappaB signal transduction"/>
    <property type="evidence" value="ECO:0007669"/>
    <property type="project" value="TreeGrafter"/>
</dbReference>
<organism evidence="3 4">
    <name type="scientific">Spodoptera litura</name>
    <name type="common">Asian cotton leafworm</name>
    <dbReference type="NCBI Taxonomy" id="69820"/>
    <lineage>
        <taxon>Eukaryota</taxon>
        <taxon>Metazoa</taxon>
        <taxon>Ecdysozoa</taxon>
        <taxon>Arthropoda</taxon>
        <taxon>Hexapoda</taxon>
        <taxon>Insecta</taxon>
        <taxon>Pterygota</taxon>
        <taxon>Neoptera</taxon>
        <taxon>Endopterygota</taxon>
        <taxon>Lepidoptera</taxon>
        <taxon>Glossata</taxon>
        <taxon>Ditrysia</taxon>
        <taxon>Noctuoidea</taxon>
        <taxon>Noctuidae</taxon>
        <taxon>Amphipyrinae</taxon>
        <taxon>Spodoptera</taxon>
    </lineage>
</organism>
<dbReference type="GO" id="GO:0045944">
    <property type="term" value="P:positive regulation of transcription by RNA polymerase II"/>
    <property type="evidence" value="ECO:0007669"/>
    <property type="project" value="TreeGrafter"/>
</dbReference>
<dbReference type="PRINTS" id="PR00057">
    <property type="entry name" value="NFKBTNSCPFCT"/>
</dbReference>
<dbReference type="GO" id="GO:0034097">
    <property type="term" value="P:response to cytokine"/>
    <property type="evidence" value="ECO:0007669"/>
    <property type="project" value="TreeGrafter"/>
</dbReference>
<dbReference type="InterPro" id="IPR011539">
    <property type="entry name" value="RHD_DNA_bind_dom"/>
</dbReference>
<accession>A0A9J7DQX0</accession>
<dbReference type="Gene3D" id="2.60.40.10">
    <property type="entry name" value="Immunoglobulins"/>
    <property type="match status" value="1"/>
</dbReference>
<feature type="compositionally biased region" description="Low complexity" evidence="1">
    <location>
        <begin position="21"/>
        <end position="40"/>
    </location>
</feature>
<dbReference type="SUPFAM" id="SSF81296">
    <property type="entry name" value="E set domains"/>
    <property type="match status" value="1"/>
</dbReference>
<dbReference type="PANTHER" id="PTHR24169">
    <property type="entry name" value="NUCLEAR FACTOR NF-KAPPA-B PROTEIN"/>
    <property type="match status" value="1"/>
</dbReference>
<reference evidence="4 5" key="1">
    <citation type="submission" date="2025-04" db="UniProtKB">
        <authorList>
            <consortium name="RefSeq"/>
        </authorList>
    </citation>
    <scope>IDENTIFICATION</scope>
    <source>
        <strain evidence="4 5">Ishihara</strain>
        <tissue evidence="4 5">Whole body</tissue>
    </source>
</reference>
<keyword evidence="3" id="KW-1185">Reference proteome</keyword>
<dbReference type="GeneID" id="111348350"/>
<dbReference type="InterPro" id="IPR014756">
    <property type="entry name" value="Ig_E-set"/>
</dbReference>
<dbReference type="GO" id="GO:0033554">
    <property type="term" value="P:cellular response to stress"/>
    <property type="evidence" value="ECO:0007669"/>
    <property type="project" value="TreeGrafter"/>
</dbReference>
<feature type="domain" description="RHD" evidence="2">
    <location>
        <begin position="40"/>
        <end position="220"/>
    </location>
</feature>
<dbReference type="GO" id="GO:0048731">
    <property type="term" value="P:system development"/>
    <property type="evidence" value="ECO:0007669"/>
    <property type="project" value="UniProtKB-ARBA"/>
</dbReference>
<dbReference type="RefSeq" id="XP_022814699.1">
    <property type="nucleotide sequence ID" value="XM_022958931.1"/>
</dbReference>
<evidence type="ECO:0000259" key="2">
    <source>
        <dbReference type="PROSITE" id="PS50254"/>
    </source>
</evidence>
<dbReference type="OrthoDB" id="7881762at2759"/>
<dbReference type="InterPro" id="IPR002909">
    <property type="entry name" value="IPT_dom"/>
</dbReference>
<dbReference type="GO" id="GO:0000981">
    <property type="term" value="F:DNA-binding transcription factor activity, RNA polymerase II-specific"/>
    <property type="evidence" value="ECO:0007669"/>
    <property type="project" value="TreeGrafter"/>
</dbReference>
<dbReference type="Pfam" id="PF00554">
    <property type="entry name" value="RHD_DNA_bind"/>
    <property type="match status" value="1"/>
</dbReference>
<proteinExistence type="predicted"/>
<evidence type="ECO:0000313" key="4">
    <source>
        <dbReference type="RefSeq" id="XP_022814699.1"/>
    </source>
</evidence>
<dbReference type="GO" id="GO:0048468">
    <property type="term" value="P:cell development"/>
    <property type="evidence" value="ECO:0007669"/>
    <property type="project" value="UniProtKB-ARBA"/>
</dbReference>
<dbReference type="GO" id="GO:0045087">
    <property type="term" value="P:innate immune response"/>
    <property type="evidence" value="ECO:0007669"/>
    <property type="project" value="TreeGrafter"/>
</dbReference>
<protein>
    <submittedName>
        <fullName evidence="4 5">Transcription factor RelB-like</fullName>
    </submittedName>
</protein>
<evidence type="ECO:0000256" key="1">
    <source>
        <dbReference type="SAM" id="MobiDB-lite"/>
    </source>
</evidence>
<evidence type="ECO:0000313" key="5">
    <source>
        <dbReference type="RefSeq" id="XP_022814701.1"/>
    </source>
</evidence>
<dbReference type="RefSeq" id="XP_022814701.1">
    <property type="nucleotide sequence ID" value="XM_022958933.1"/>
</dbReference>
<dbReference type="InterPro" id="IPR008967">
    <property type="entry name" value="p53-like_TF_DNA-bd_sf"/>
</dbReference>
<dbReference type="SMART" id="SM00429">
    <property type="entry name" value="IPT"/>
    <property type="match status" value="1"/>
</dbReference>
<dbReference type="InterPro" id="IPR032397">
    <property type="entry name" value="RHD_dimer"/>
</dbReference>
<sequence>MSRPDPTRRSMSYPEGSQSNSAAEPVASTSSAATAPTTPTDGPFLSIAVQPEKYKRFRYEDELTSTTVLQGAKATTEGDDDEITTYPTLMVNNVEKHDKALVVISTVTANKPFRAHPNGLMGRNCYSYVYSKEVELRPGNNTIVFNDIRIIRVKTADYKHALRIREVQRIDPFQQGFRHELTKDFTLTELRLCFEVKLRRCKKVLEPIVSNPIYNTRRSTKPQIHHYAPGSGSAKGGAKVIILCSVVKEEIEVVFFTKPTDHEPAWESHAMGLKVHGTQSLYCFAPPYRDTDIKESVTVYFELRRKSDDTRSNAEKFHYLPYDTDEETVNRKKLKIIHPALSLFHQESSACGNSSPLNTDDFQLFLPSLSWNRPTDNDDANANIQASDQGISTANPSNNDSRWSASTHVPYNGNPFLEIAPEPSHSNREFYRQSSINLPVLHNTQINSAIMNSDDLRRSQMEHIIETKQNMMQSTQPPNWHRMTQNTQSTLTNADQMSYNVPAQSNILLPLQGDIQTAQNGQSEQYNGYEISDDMQWMSSNTQFYSNNAQSPAYPQQNMQSASMSMETQCTYPACRANFCQNCKRIQNEPEQVMYVENNGENAECLPGNDSDDLFLL</sequence>
<dbReference type="SUPFAM" id="SSF49417">
    <property type="entry name" value="p53-like transcription factors"/>
    <property type="match status" value="1"/>
</dbReference>
<dbReference type="InterPro" id="IPR037059">
    <property type="entry name" value="RHD_DNA_bind_dom_sf"/>
</dbReference>
<dbReference type="GO" id="GO:0005737">
    <property type="term" value="C:cytoplasm"/>
    <property type="evidence" value="ECO:0007669"/>
    <property type="project" value="InterPro"/>
</dbReference>
<dbReference type="PROSITE" id="PS50254">
    <property type="entry name" value="REL_2"/>
    <property type="match status" value="1"/>
</dbReference>
<dbReference type="InterPro" id="IPR013783">
    <property type="entry name" value="Ig-like_fold"/>
</dbReference>
<dbReference type="InterPro" id="IPR000451">
    <property type="entry name" value="NFkB/Dor"/>
</dbReference>
<dbReference type="GO" id="GO:0005634">
    <property type="term" value="C:nucleus"/>
    <property type="evidence" value="ECO:0007669"/>
    <property type="project" value="TreeGrafter"/>
</dbReference>
<dbReference type="PANTHER" id="PTHR24169:SF25">
    <property type="entry name" value="DORSAL-RELATED IMMUNITY FACTOR DIF-RELATED"/>
    <property type="match status" value="1"/>
</dbReference>
<dbReference type="GO" id="GO:0000978">
    <property type="term" value="F:RNA polymerase II cis-regulatory region sequence-specific DNA binding"/>
    <property type="evidence" value="ECO:0007669"/>
    <property type="project" value="TreeGrafter"/>
</dbReference>
<dbReference type="AlphaFoldDB" id="A0A9J7DQX0"/>
<dbReference type="Proteomes" id="UP000301870">
    <property type="component" value="Chromosome 7"/>
</dbReference>
<gene>
    <name evidence="4 5" type="primary">LOC111348350</name>
</gene>
<evidence type="ECO:0000313" key="3">
    <source>
        <dbReference type="Proteomes" id="UP000301870"/>
    </source>
</evidence>
<dbReference type="Gene3D" id="2.60.40.340">
    <property type="entry name" value="Rel homology domain (RHD), DNA-binding domain"/>
    <property type="match status" value="1"/>
</dbReference>
<dbReference type="GO" id="GO:0007249">
    <property type="term" value="P:canonical NF-kappaB signal transduction"/>
    <property type="evidence" value="ECO:0007669"/>
    <property type="project" value="TreeGrafter"/>
</dbReference>
<feature type="region of interest" description="Disordered" evidence="1">
    <location>
        <begin position="1"/>
        <end position="46"/>
    </location>
</feature>
<dbReference type="Pfam" id="PF16179">
    <property type="entry name" value="RHD_dimer"/>
    <property type="match status" value="1"/>
</dbReference>
<name>A0A9J7DQX0_SPOLT</name>